<evidence type="ECO:0000313" key="3">
    <source>
        <dbReference type="EMBL" id="KAF6000592.1"/>
    </source>
</evidence>
<evidence type="ECO:0000313" key="4">
    <source>
        <dbReference type="Proteomes" id="UP000530660"/>
    </source>
</evidence>
<dbReference type="AlphaFoldDB" id="A0A7J7IBX0"/>
<comment type="caution">
    <text evidence="3">The sequence shown here is derived from an EMBL/GenBank/DDBJ whole genome shotgun (WGS) entry which is preliminary data.</text>
</comment>
<organism evidence="3 4">
    <name type="scientific">Cyanidiococcus yangmingshanensis</name>
    <dbReference type="NCBI Taxonomy" id="2690220"/>
    <lineage>
        <taxon>Eukaryota</taxon>
        <taxon>Rhodophyta</taxon>
        <taxon>Bangiophyceae</taxon>
        <taxon>Cyanidiales</taxon>
        <taxon>Cyanidiaceae</taxon>
        <taxon>Cyanidiococcus</taxon>
    </lineage>
</organism>
<reference evidence="3 4" key="1">
    <citation type="journal article" date="2020" name="J. Phycol.">
        <title>Comparative genome analysis reveals Cyanidiococcus gen. nov., a new extremophilic red algal genus sister to Cyanidioschyzon (Cyanidioschyzonaceae, Rhodophyta).</title>
        <authorList>
            <person name="Liu S.-L."/>
            <person name="Chiang Y.-R."/>
            <person name="Yoon H.S."/>
            <person name="Fu H.-Y."/>
        </authorList>
    </citation>
    <scope>NUCLEOTIDE SEQUENCE [LARGE SCALE GENOMIC DNA]</scope>
    <source>
        <strain evidence="3 4">THAL066</strain>
    </source>
</reference>
<protein>
    <submittedName>
        <fullName evidence="3">Uncharacterized protein</fullName>
    </submittedName>
</protein>
<gene>
    <name evidence="3" type="ORF">F1559_002412</name>
</gene>
<dbReference type="Proteomes" id="UP000530660">
    <property type="component" value="Unassembled WGS sequence"/>
</dbReference>
<evidence type="ECO:0000256" key="2">
    <source>
        <dbReference type="SAM" id="MobiDB-lite"/>
    </source>
</evidence>
<feature type="coiled-coil region" evidence="1">
    <location>
        <begin position="98"/>
        <end position="153"/>
    </location>
</feature>
<accession>A0A7J7IBX0</accession>
<dbReference type="EMBL" id="VWRR01000019">
    <property type="protein sequence ID" value="KAF6000592.1"/>
    <property type="molecule type" value="Genomic_DNA"/>
</dbReference>
<name>A0A7J7IBX0_9RHOD</name>
<sequence length="243" mass="26000">MAGVNARRAAVRKNLTVIEEDEEETDDDPITGVGTGERIDRAYSNDNANRLRGEGTQTSASIASTLRGPRSGLRNPSTDESFDRVRSRMEREADHEHIRGLNAQLQETRAALKRTLAEIDMLRAHISSLEITMEERNSEVRRLRDQIAAASATFSAAGNPVLNSSGALGTVPVVGRDLLGMLRGGAAPHMDAAQQTMGSGGALKAALPSRLVELRNTVPQSTTLPTSKTTAARNISSGSSNTR</sequence>
<proteinExistence type="predicted"/>
<feature type="region of interest" description="Disordered" evidence="2">
    <location>
        <begin position="219"/>
        <end position="243"/>
    </location>
</feature>
<evidence type="ECO:0000256" key="1">
    <source>
        <dbReference type="SAM" id="Coils"/>
    </source>
</evidence>
<keyword evidence="4" id="KW-1185">Reference proteome</keyword>
<keyword evidence="1" id="KW-0175">Coiled coil</keyword>